<sequence>MTRLTRAALLLAPLLLAACASEAPAAFDRSIATYVGQPEIRLVEALGVPQRIYDNGSQRFLEYDFTSAAAPASSGLSFGIGAGSFGYGGGYGRGRGVGTGIGLGFPLGGSGYDAAPCTVTFEVRDGRVLNFRREGDNCR</sequence>
<dbReference type="PROSITE" id="PS51257">
    <property type="entry name" value="PROKAR_LIPOPROTEIN"/>
    <property type="match status" value="1"/>
</dbReference>
<evidence type="ECO:0000313" key="2">
    <source>
        <dbReference type="EMBL" id="ONG53586.1"/>
    </source>
</evidence>
<dbReference type="AlphaFoldDB" id="A0A1V2H2X8"/>
<evidence type="ECO:0008006" key="4">
    <source>
        <dbReference type="Google" id="ProtNLM"/>
    </source>
</evidence>
<dbReference type="RefSeq" id="WP_076957529.1">
    <property type="nucleotide sequence ID" value="NZ_MLCO01000095.1"/>
</dbReference>
<protein>
    <recommendedName>
        <fullName evidence="4">Lipoprotein</fullName>
    </recommendedName>
</protein>
<dbReference type="Proteomes" id="UP000188879">
    <property type="component" value="Unassembled WGS sequence"/>
</dbReference>
<dbReference type="OrthoDB" id="7272659at2"/>
<feature type="chain" id="PRO_5013205797" description="Lipoprotein" evidence="1">
    <location>
        <begin position="26"/>
        <end position="139"/>
    </location>
</feature>
<evidence type="ECO:0000313" key="3">
    <source>
        <dbReference type="Proteomes" id="UP000188879"/>
    </source>
</evidence>
<feature type="signal peptide" evidence="1">
    <location>
        <begin position="1"/>
        <end position="25"/>
    </location>
</feature>
<name>A0A1V2H2X8_9PROT</name>
<comment type="caution">
    <text evidence="2">The sequence shown here is derived from an EMBL/GenBank/DDBJ whole genome shotgun (WGS) entry which is preliminary data.</text>
</comment>
<organism evidence="2 3">
    <name type="scientific">Teichococcus deserti</name>
    <dbReference type="NCBI Taxonomy" id="1817963"/>
    <lineage>
        <taxon>Bacteria</taxon>
        <taxon>Pseudomonadati</taxon>
        <taxon>Pseudomonadota</taxon>
        <taxon>Alphaproteobacteria</taxon>
        <taxon>Acetobacterales</taxon>
        <taxon>Roseomonadaceae</taxon>
        <taxon>Roseomonas</taxon>
    </lineage>
</organism>
<keyword evidence="3" id="KW-1185">Reference proteome</keyword>
<dbReference type="EMBL" id="MLCO01000095">
    <property type="protein sequence ID" value="ONG53586.1"/>
    <property type="molecule type" value="Genomic_DNA"/>
</dbReference>
<proteinExistence type="predicted"/>
<accession>A0A1V2H2X8</accession>
<evidence type="ECO:0000256" key="1">
    <source>
        <dbReference type="SAM" id="SignalP"/>
    </source>
</evidence>
<gene>
    <name evidence="2" type="ORF">BKE38_11665</name>
</gene>
<reference evidence="2 3" key="1">
    <citation type="submission" date="2016-10" db="EMBL/GenBank/DDBJ databases">
        <title>Draft Genome sequence of Roseomonas sp. strain M3.</title>
        <authorList>
            <person name="Subhash Y."/>
            <person name="Lee S."/>
        </authorList>
    </citation>
    <scope>NUCLEOTIDE SEQUENCE [LARGE SCALE GENOMIC DNA]</scope>
    <source>
        <strain evidence="2 3">M3</strain>
    </source>
</reference>
<keyword evidence="1" id="KW-0732">Signal</keyword>